<name>A0A254TKU5_9BURK</name>
<dbReference type="SUPFAM" id="SSF46785">
    <property type="entry name" value="Winged helix' DNA-binding domain"/>
    <property type="match status" value="1"/>
</dbReference>
<dbReference type="OrthoDB" id="8964931at2"/>
<dbReference type="Pfam" id="PF12802">
    <property type="entry name" value="MarR_2"/>
    <property type="match status" value="1"/>
</dbReference>
<gene>
    <name evidence="2" type="ORF">AYR66_18915</name>
</gene>
<dbReference type="GO" id="GO:0006950">
    <property type="term" value="P:response to stress"/>
    <property type="evidence" value="ECO:0007669"/>
    <property type="project" value="TreeGrafter"/>
</dbReference>
<organism evidence="2 3">
    <name type="scientific">Noviherbaspirillum denitrificans</name>
    <dbReference type="NCBI Taxonomy" id="1968433"/>
    <lineage>
        <taxon>Bacteria</taxon>
        <taxon>Pseudomonadati</taxon>
        <taxon>Pseudomonadota</taxon>
        <taxon>Betaproteobacteria</taxon>
        <taxon>Burkholderiales</taxon>
        <taxon>Oxalobacteraceae</taxon>
        <taxon>Noviherbaspirillum</taxon>
    </lineage>
</organism>
<dbReference type="GO" id="GO:0003700">
    <property type="term" value="F:DNA-binding transcription factor activity"/>
    <property type="evidence" value="ECO:0007669"/>
    <property type="project" value="InterPro"/>
</dbReference>
<dbReference type="InterPro" id="IPR036388">
    <property type="entry name" value="WH-like_DNA-bd_sf"/>
</dbReference>
<dbReference type="PANTHER" id="PTHR33164">
    <property type="entry name" value="TRANSCRIPTIONAL REGULATOR, MARR FAMILY"/>
    <property type="match status" value="1"/>
</dbReference>
<dbReference type="Proteomes" id="UP000197535">
    <property type="component" value="Unassembled WGS sequence"/>
</dbReference>
<protein>
    <recommendedName>
        <fullName evidence="1">HTH marR-type domain-containing protein</fullName>
    </recommendedName>
</protein>
<keyword evidence="3" id="KW-1185">Reference proteome</keyword>
<dbReference type="EMBL" id="LSTO01000001">
    <property type="protein sequence ID" value="OWW21233.1"/>
    <property type="molecule type" value="Genomic_DNA"/>
</dbReference>
<dbReference type="Gene3D" id="1.10.10.10">
    <property type="entry name" value="Winged helix-like DNA-binding domain superfamily/Winged helix DNA-binding domain"/>
    <property type="match status" value="1"/>
</dbReference>
<dbReference type="InterPro" id="IPR036390">
    <property type="entry name" value="WH_DNA-bd_sf"/>
</dbReference>
<comment type="caution">
    <text evidence="2">The sequence shown here is derived from an EMBL/GenBank/DDBJ whole genome shotgun (WGS) entry which is preliminary data.</text>
</comment>
<feature type="domain" description="HTH marR-type" evidence="1">
    <location>
        <begin position="21"/>
        <end position="119"/>
    </location>
</feature>
<dbReference type="InterPro" id="IPR000835">
    <property type="entry name" value="HTH_MarR-typ"/>
</dbReference>
<evidence type="ECO:0000313" key="3">
    <source>
        <dbReference type="Proteomes" id="UP000197535"/>
    </source>
</evidence>
<dbReference type="PANTHER" id="PTHR33164:SF105">
    <property type="entry name" value="TRANSCRIPTIONAL REPRESSOR PROTEIN-RELATED"/>
    <property type="match status" value="1"/>
</dbReference>
<evidence type="ECO:0000313" key="2">
    <source>
        <dbReference type="EMBL" id="OWW21233.1"/>
    </source>
</evidence>
<reference evidence="2 3" key="1">
    <citation type="submission" date="2016-02" db="EMBL/GenBank/DDBJ databases">
        <authorList>
            <person name="Wen L."/>
            <person name="He K."/>
            <person name="Yang H."/>
        </authorList>
    </citation>
    <scope>NUCLEOTIDE SEQUENCE [LARGE SCALE GENOMIC DNA]</scope>
    <source>
        <strain evidence="2 3">TSA40</strain>
    </source>
</reference>
<dbReference type="RefSeq" id="WP_088708089.1">
    <property type="nucleotide sequence ID" value="NZ_LSTO01000001.1"/>
</dbReference>
<evidence type="ECO:0000259" key="1">
    <source>
        <dbReference type="SMART" id="SM00347"/>
    </source>
</evidence>
<accession>A0A254TKU5</accession>
<dbReference type="SMART" id="SM00347">
    <property type="entry name" value="HTH_MARR"/>
    <property type="match status" value="1"/>
</dbReference>
<sequence>MACTCQKLRQLSRSITHYYDAELKKAGLKTTQYMLLSEILGLQPVSLRGLARAMHVEQSTLSRNLRPLKMAGWIEVATGLDGRSKNVTVTPLGRAKQLEGNRRWLVAQQNFNSLLSAERAADLNALADNYMEVLPALP</sequence>
<proteinExistence type="predicted"/>
<dbReference type="InterPro" id="IPR039422">
    <property type="entry name" value="MarR/SlyA-like"/>
</dbReference>
<dbReference type="AlphaFoldDB" id="A0A254TKU5"/>